<dbReference type="EMBL" id="FNBE01000008">
    <property type="protein sequence ID" value="SDG02866.1"/>
    <property type="molecule type" value="Genomic_DNA"/>
</dbReference>
<dbReference type="Gene3D" id="3.10.580.10">
    <property type="entry name" value="CBS-domain"/>
    <property type="match status" value="1"/>
</dbReference>
<dbReference type="Pfam" id="PF00571">
    <property type="entry name" value="CBS"/>
    <property type="match status" value="2"/>
</dbReference>
<feature type="domain" description="CBS" evidence="1">
    <location>
        <begin position="96"/>
        <end position="131"/>
    </location>
</feature>
<organism evidence="2 3">
    <name type="scientific">Pseudonocardia oroxyli</name>
    <dbReference type="NCBI Taxonomy" id="366584"/>
    <lineage>
        <taxon>Bacteria</taxon>
        <taxon>Bacillati</taxon>
        <taxon>Actinomycetota</taxon>
        <taxon>Actinomycetes</taxon>
        <taxon>Pseudonocardiales</taxon>
        <taxon>Pseudonocardiaceae</taxon>
        <taxon>Pseudonocardia</taxon>
    </lineage>
</organism>
<dbReference type="SUPFAM" id="SSF54631">
    <property type="entry name" value="CBS-domain pair"/>
    <property type="match status" value="1"/>
</dbReference>
<reference evidence="2 3" key="1">
    <citation type="submission" date="2016-10" db="EMBL/GenBank/DDBJ databases">
        <authorList>
            <person name="de Groot N.N."/>
        </authorList>
    </citation>
    <scope>NUCLEOTIDE SEQUENCE [LARGE SCALE GENOMIC DNA]</scope>
    <source>
        <strain evidence="2 3">CGMCC 4.3143</strain>
    </source>
</reference>
<dbReference type="Proteomes" id="UP000198967">
    <property type="component" value="Unassembled WGS sequence"/>
</dbReference>
<evidence type="ECO:0000313" key="3">
    <source>
        <dbReference type="Proteomes" id="UP000198967"/>
    </source>
</evidence>
<feature type="domain" description="CBS" evidence="1">
    <location>
        <begin position="30"/>
        <end position="77"/>
    </location>
</feature>
<accession>A0A1G7QWF9</accession>
<evidence type="ECO:0000259" key="1">
    <source>
        <dbReference type="Pfam" id="PF00571"/>
    </source>
</evidence>
<dbReference type="AlphaFoldDB" id="A0A1G7QWF9"/>
<dbReference type="OrthoDB" id="5244356at2"/>
<evidence type="ECO:0000313" key="2">
    <source>
        <dbReference type="EMBL" id="SDG02866.1"/>
    </source>
</evidence>
<dbReference type="STRING" id="366584.SAMN05216377_108206"/>
<dbReference type="CDD" id="cd02205">
    <property type="entry name" value="CBS_pair_SF"/>
    <property type="match status" value="1"/>
</dbReference>
<sequence>MRPRDVSRALVTDHAYGRLPAWGEPVPVAAAMLHAPKTCGPATTVGQARAAFADDHVHALLVVEDGTLLAVVERADLPGRPAGAPVRHVGGLAGRTVGPDADLFAARDALRASGRRRLAVVDGHGRLLGLLCFKRSGAGFCSDAGVRARQVRTGETHL</sequence>
<name>A0A1G7QWF9_PSEOR</name>
<keyword evidence="3" id="KW-1185">Reference proteome</keyword>
<protein>
    <submittedName>
        <fullName evidence="2">CBS domain-containing protein</fullName>
    </submittedName>
</protein>
<dbReference type="InterPro" id="IPR046342">
    <property type="entry name" value="CBS_dom_sf"/>
</dbReference>
<gene>
    <name evidence="2" type="ORF">SAMN05216377_108206</name>
</gene>
<dbReference type="InterPro" id="IPR000644">
    <property type="entry name" value="CBS_dom"/>
</dbReference>
<proteinExistence type="predicted"/>
<dbReference type="RefSeq" id="WP_093084086.1">
    <property type="nucleotide sequence ID" value="NZ_FNBE01000008.1"/>
</dbReference>